<dbReference type="STRING" id="102285.A0A0R3TTA3"/>
<feature type="compositionally biased region" description="Basic residues" evidence="1">
    <location>
        <begin position="227"/>
        <end position="240"/>
    </location>
</feature>
<feature type="region of interest" description="Disordered" evidence="1">
    <location>
        <begin position="1"/>
        <end position="41"/>
    </location>
</feature>
<evidence type="ECO:0000313" key="2">
    <source>
        <dbReference type="EMBL" id="VDO09112.1"/>
    </source>
</evidence>
<feature type="compositionally biased region" description="Basic residues" evidence="1">
    <location>
        <begin position="12"/>
        <end position="24"/>
    </location>
</feature>
<evidence type="ECO:0000313" key="4">
    <source>
        <dbReference type="WBParaSite" id="HNAJ_0001092901-mRNA-1"/>
    </source>
</evidence>
<reference evidence="4" key="1">
    <citation type="submission" date="2017-02" db="UniProtKB">
        <authorList>
            <consortium name="WormBaseParasite"/>
        </authorList>
    </citation>
    <scope>IDENTIFICATION</scope>
</reference>
<accession>A0A0R3TTA3</accession>
<evidence type="ECO:0000313" key="3">
    <source>
        <dbReference type="Proteomes" id="UP000278807"/>
    </source>
</evidence>
<feature type="compositionally biased region" description="Basic and acidic residues" evidence="1">
    <location>
        <begin position="198"/>
        <end position="207"/>
    </location>
</feature>
<sequence>MAKKEKKEKVKKEKKSKKDKKEKKAKKEKEEKKSEKKHRRKGDREVLKFEISVCGDPASIALYKNRVSNTTNVDGYQVQIDADQGTDQEGRIIDKTCDLFLCVYTVADRNTVEFLEQKILPEVRALNRKYAIAGLGVENRAGNNPNEASLTTASRLAGKYGCNAMELVACDGNQLAAGTAALYYAANADVFMPQQKQHTSEQPEDGKKKKKKKKKDKKSSKGEKTKKEKTKKKKKKKNKE</sequence>
<feature type="compositionally biased region" description="Basic and acidic residues" evidence="1">
    <location>
        <begin position="1"/>
        <end position="11"/>
    </location>
</feature>
<dbReference type="OrthoDB" id="6266220at2759"/>
<organism evidence="4">
    <name type="scientific">Rodentolepis nana</name>
    <name type="common">Dwarf tapeworm</name>
    <name type="synonym">Hymenolepis nana</name>
    <dbReference type="NCBI Taxonomy" id="102285"/>
    <lineage>
        <taxon>Eukaryota</taxon>
        <taxon>Metazoa</taxon>
        <taxon>Spiralia</taxon>
        <taxon>Lophotrochozoa</taxon>
        <taxon>Platyhelminthes</taxon>
        <taxon>Cestoda</taxon>
        <taxon>Eucestoda</taxon>
        <taxon>Cyclophyllidea</taxon>
        <taxon>Hymenolepididae</taxon>
        <taxon>Rodentolepis</taxon>
    </lineage>
</organism>
<evidence type="ECO:0000256" key="1">
    <source>
        <dbReference type="SAM" id="MobiDB-lite"/>
    </source>
</evidence>
<gene>
    <name evidence="2" type="ORF">HNAJ_LOCUS10923</name>
</gene>
<reference evidence="2 3" key="2">
    <citation type="submission" date="2018-11" db="EMBL/GenBank/DDBJ databases">
        <authorList>
            <consortium name="Pathogen Informatics"/>
        </authorList>
    </citation>
    <scope>NUCLEOTIDE SEQUENCE [LARGE SCALE GENOMIC DNA]</scope>
</reference>
<feature type="region of interest" description="Disordered" evidence="1">
    <location>
        <begin position="194"/>
        <end position="240"/>
    </location>
</feature>
<feature type="compositionally biased region" description="Basic and acidic residues" evidence="1">
    <location>
        <begin position="25"/>
        <end position="34"/>
    </location>
</feature>
<dbReference type="Proteomes" id="UP000278807">
    <property type="component" value="Unassembled WGS sequence"/>
</dbReference>
<keyword evidence="3" id="KW-1185">Reference proteome</keyword>
<dbReference type="WBParaSite" id="HNAJ_0001092901-mRNA-1">
    <property type="protein sequence ID" value="HNAJ_0001092901-mRNA-1"/>
    <property type="gene ID" value="HNAJ_0001092901"/>
</dbReference>
<feature type="compositionally biased region" description="Basic residues" evidence="1">
    <location>
        <begin position="208"/>
        <end position="218"/>
    </location>
</feature>
<dbReference type="EMBL" id="UZAE01013288">
    <property type="protein sequence ID" value="VDO09112.1"/>
    <property type="molecule type" value="Genomic_DNA"/>
</dbReference>
<dbReference type="AlphaFoldDB" id="A0A0R3TTA3"/>
<name>A0A0R3TTA3_RODNA</name>
<protein>
    <submittedName>
        <fullName evidence="4">Methyltransf_11 domain-containing protein</fullName>
    </submittedName>
</protein>
<proteinExistence type="predicted"/>